<evidence type="ECO:0000313" key="6">
    <source>
        <dbReference type="EMBL" id="MDY0393464.1"/>
    </source>
</evidence>
<name>A0ABU5C2D0_9BACI</name>
<dbReference type="EC" id="1.1.1.-" evidence="6"/>
<dbReference type="PANTHER" id="PTHR11496">
    <property type="entry name" value="ALCOHOL DEHYDROGENASE"/>
    <property type="match status" value="1"/>
</dbReference>
<dbReference type="PANTHER" id="PTHR11496:SF102">
    <property type="entry name" value="ALCOHOL DEHYDROGENASE 4"/>
    <property type="match status" value="1"/>
</dbReference>
<dbReference type="CDD" id="cd08551">
    <property type="entry name" value="Fe-ADH"/>
    <property type="match status" value="1"/>
</dbReference>
<dbReference type="PROSITE" id="PS00913">
    <property type="entry name" value="ADH_IRON_1"/>
    <property type="match status" value="1"/>
</dbReference>
<dbReference type="Pfam" id="PF25137">
    <property type="entry name" value="ADH_Fe_C"/>
    <property type="match status" value="1"/>
</dbReference>
<dbReference type="InterPro" id="IPR018211">
    <property type="entry name" value="ADH_Fe_CS"/>
</dbReference>
<feature type="domain" description="Alcohol dehydrogenase iron-type/glycerol dehydrogenase GldA" evidence="4">
    <location>
        <begin position="7"/>
        <end position="176"/>
    </location>
</feature>
<evidence type="ECO:0000256" key="3">
    <source>
        <dbReference type="ARBA" id="ARBA00023027"/>
    </source>
</evidence>
<dbReference type="Gene3D" id="3.40.50.1970">
    <property type="match status" value="1"/>
</dbReference>
<feature type="domain" description="Fe-containing alcohol dehydrogenase-like C-terminal" evidence="5">
    <location>
        <begin position="187"/>
        <end position="383"/>
    </location>
</feature>
<dbReference type="InterPro" id="IPR001670">
    <property type="entry name" value="ADH_Fe/GldA"/>
</dbReference>
<evidence type="ECO:0000256" key="1">
    <source>
        <dbReference type="ARBA" id="ARBA00007358"/>
    </source>
</evidence>
<evidence type="ECO:0000259" key="5">
    <source>
        <dbReference type="Pfam" id="PF25137"/>
    </source>
</evidence>
<sequence length="397" mass="42527">MATLSLPNQIEVGVGSINQLGKAILKCGATKPLIVMDAFLAGAPLNLHKKVHEVLQQDGLDYTLFTEFSGEPTLAHVQDAVKALDTAGADSVVAIGGGSAIDISKSVSLFGLNPMMDWNVIAQQAHLNRLPLIAIPTTAGTGSEATGIMVVSNPESGIKMNPGHPDLIPDAAILDPELTVSLPKHFTAFTGLDALTHAIEAYVSTRSSILTDGYALKSIQMIGEALPKVYEDGSNLEERQKMLLASCYAGTAFFNASTNLVHAAGRALGNRFHIPHGLSVAVLLPAVMKFGLEAAKDQYRDVAVALGDNPEKSTDELAESSIKIVEKFNEKFGIWNELRKFIQDIEAFRGAIPILVKDALSGNGIKTNRKLPSFQDIENVYMSLCEKISEVEFTTTN</sequence>
<evidence type="ECO:0000313" key="7">
    <source>
        <dbReference type="Proteomes" id="UP001281447"/>
    </source>
</evidence>
<dbReference type="EMBL" id="JAWDIP010000003">
    <property type="protein sequence ID" value="MDY0393464.1"/>
    <property type="molecule type" value="Genomic_DNA"/>
</dbReference>
<accession>A0ABU5C2D0</accession>
<keyword evidence="2 6" id="KW-0560">Oxidoreductase</keyword>
<gene>
    <name evidence="6" type="ORF">RWE15_02235</name>
</gene>
<comment type="caution">
    <text evidence="6">The sequence shown here is derived from an EMBL/GenBank/DDBJ whole genome shotgun (WGS) entry which is preliminary data.</text>
</comment>
<reference evidence="6 7" key="1">
    <citation type="submission" date="2023-10" db="EMBL/GenBank/DDBJ databases">
        <title>Virgibacillus halophilus 5B73C genome.</title>
        <authorList>
            <person name="Miliotis G."/>
            <person name="Sengupta P."/>
            <person name="Hameed A."/>
            <person name="Chuvochina M."/>
            <person name="Mcdonagh F."/>
            <person name="Simpson A.C."/>
            <person name="Singh N.K."/>
            <person name="Rekha P.D."/>
            <person name="Raman K."/>
            <person name="Hugenholtz P."/>
            <person name="Venkateswaran K."/>
        </authorList>
    </citation>
    <scope>NUCLEOTIDE SEQUENCE [LARGE SCALE GENOMIC DNA]</scope>
    <source>
        <strain evidence="6 7">5B73C</strain>
    </source>
</reference>
<keyword evidence="7" id="KW-1185">Reference proteome</keyword>
<comment type="similarity">
    <text evidence="1">Belongs to the iron-containing alcohol dehydrogenase family.</text>
</comment>
<evidence type="ECO:0000259" key="4">
    <source>
        <dbReference type="Pfam" id="PF00465"/>
    </source>
</evidence>
<organism evidence="6 7">
    <name type="scientific">Tigheibacillus halophilus</name>
    <dbReference type="NCBI Taxonomy" id="361280"/>
    <lineage>
        <taxon>Bacteria</taxon>
        <taxon>Bacillati</taxon>
        <taxon>Bacillota</taxon>
        <taxon>Bacilli</taxon>
        <taxon>Bacillales</taxon>
        <taxon>Bacillaceae</taxon>
        <taxon>Tigheibacillus</taxon>
    </lineage>
</organism>
<dbReference type="InterPro" id="IPR039697">
    <property type="entry name" value="Alcohol_dehydrogenase_Fe"/>
</dbReference>
<dbReference type="RefSeq" id="WP_390356491.1">
    <property type="nucleotide sequence ID" value="NZ_JBHUIZ010000013.1"/>
</dbReference>
<dbReference type="Gene3D" id="1.20.1090.10">
    <property type="entry name" value="Dehydroquinate synthase-like - alpha domain"/>
    <property type="match status" value="1"/>
</dbReference>
<dbReference type="Pfam" id="PF00465">
    <property type="entry name" value="Fe-ADH"/>
    <property type="match status" value="1"/>
</dbReference>
<evidence type="ECO:0000256" key="2">
    <source>
        <dbReference type="ARBA" id="ARBA00023002"/>
    </source>
</evidence>
<dbReference type="InterPro" id="IPR056798">
    <property type="entry name" value="ADH_Fe_C"/>
</dbReference>
<keyword evidence="3" id="KW-0520">NAD</keyword>
<proteinExistence type="inferred from homology"/>
<dbReference type="GO" id="GO:0016491">
    <property type="term" value="F:oxidoreductase activity"/>
    <property type="evidence" value="ECO:0007669"/>
    <property type="project" value="UniProtKB-KW"/>
</dbReference>
<protein>
    <submittedName>
        <fullName evidence="6">Iron-containing alcohol dehydrogenase</fullName>
        <ecNumber evidence="6">1.1.1.-</ecNumber>
    </submittedName>
</protein>
<dbReference type="Proteomes" id="UP001281447">
    <property type="component" value="Unassembled WGS sequence"/>
</dbReference>
<dbReference type="SUPFAM" id="SSF56796">
    <property type="entry name" value="Dehydroquinate synthase-like"/>
    <property type="match status" value="1"/>
</dbReference>